<dbReference type="GO" id="GO:0005615">
    <property type="term" value="C:extracellular space"/>
    <property type="evidence" value="ECO:0007669"/>
    <property type="project" value="TreeGrafter"/>
</dbReference>
<evidence type="ECO:0000256" key="7">
    <source>
        <dbReference type="SAM" id="SignalP"/>
    </source>
</evidence>
<proteinExistence type="inferred from homology"/>
<evidence type="ECO:0000313" key="9">
    <source>
        <dbReference type="Proteomes" id="UP000504634"/>
    </source>
</evidence>
<dbReference type="PANTHER" id="PTHR11610">
    <property type="entry name" value="LIPASE"/>
    <property type="match status" value="1"/>
</dbReference>
<dbReference type="AlphaFoldDB" id="A0A6J2TUX3"/>
<comment type="subcellular location">
    <subcellularLocation>
        <location evidence="1">Secreted</location>
    </subcellularLocation>
</comment>
<keyword evidence="4 7" id="KW-0732">Signal</keyword>
<evidence type="ECO:0000259" key="8">
    <source>
        <dbReference type="Pfam" id="PF00151"/>
    </source>
</evidence>
<dbReference type="GeneID" id="115627425"/>
<dbReference type="Gene3D" id="3.40.50.1820">
    <property type="entry name" value="alpha/beta hydrolase"/>
    <property type="match status" value="1"/>
</dbReference>
<dbReference type="InterPro" id="IPR000734">
    <property type="entry name" value="TAG_lipase"/>
</dbReference>
<evidence type="ECO:0000256" key="2">
    <source>
        <dbReference type="ARBA" id="ARBA00010701"/>
    </source>
</evidence>
<evidence type="ECO:0000256" key="6">
    <source>
        <dbReference type="SAM" id="MobiDB-lite"/>
    </source>
</evidence>
<dbReference type="Pfam" id="PF00151">
    <property type="entry name" value="Lipase"/>
    <property type="match status" value="1"/>
</dbReference>
<dbReference type="GO" id="GO:0016298">
    <property type="term" value="F:lipase activity"/>
    <property type="evidence" value="ECO:0007669"/>
    <property type="project" value="InterPro"/>
</dbReference>
<protein>
    <submittedName>
        <fullName evidence="10">Vitellogenin-3</fullName>
    </submittedName>
</protein>
<dbReference type="Proteomes" id="UP000504634">
    <property type="component" value="Unplaced"/>
</dbReference>
<evidence type="ECO:0000256" key="5">
    <source>
        <dbReference type="RuleBase" id="RU004262"/>
    </source>
</evidence>
<reference evidence="10" key="1">
    <citation type="submission" date="2025-08" db="UniProtKB">
        <authorList>
            <consortium name="RefSeq"/>
        </authorList>
    </citation>
    <scope>IDENTIFICATION</scope>
    <source>
        <strain evidence="10">11010-0011.00</strain>
        <tissue evidence="10">Whole body</tissue>
    </source>
</reference>
<evidence type="ECO:0000313" key="10">
    <source>
        <dbReference type="RefSeq" id="XP_030378958.1"/>
    </source>
</evidence>
<dbReference type="RefSeq" id="XP_030378958.1">
    <property type="nucleotide sequence ID" value="XM_030523098.1"/>
</dbReference>
<feature type="domain" description="Lipase" evidence="8">
    <location>
        <begin position="125"/>
        <end position="396"/>
    </location>
</feature>
<dbReference type="SUPFAM" id="SSF53474">
    <property type="entry name" value="alpha/beta-Hydrolases"/>
    <property type="match status" value="1"/>
</dbReference>
<feature type="signal peptide" evidence="7">
    <location>
        <begin position="1"/>
        <end position="17"/>
    </location>
</feature>
<dbReference type="OrthoDB" id="6770740at2759"/>
<feature type="chain" id="PRO_5026824621" evidence="7">
    <location>
        <begin position="18"/>
        <end position="417"/>
    </location>
</feature>
<evidence type="ECO:0000256" key="4">
    <source>
        <dbReference type="ARBA" id="ARBA00022729"/>
    </source>
</evidence>
<keyword evidence="9" id="KW-1185">Reference proteome</keyword>
<feature type="compositionally biased region" description="Low complexity" evidence="6">
    <location>
        <begin position="149"/>
        <end position="160"/>
    </location>
</feature>
<comment type="similarity">
    <text evidence="2 5">Belongs to the AB hydrolase superfamily. Lipase family.</text>
</comment>
<accession>A0A6J2TUX3</accession>
<dbReference type="InterPro" id="IPR029058">
    <property type="entry name" value="AB_hydrolase_fold"/>
</dbReference>
<dbReference type="PANTHER" id="PTHR11610:SF149">
    <property type="entry name" value="FI01450P-RELATED"/>
    <property type="match status" value="1"/>
</dbReference>
<dbReference type="InterPro" id="IPR013818">
    <property type="entry name" value="Lipase"/>
</dbReference>
<name>A0A6J2TUX3_DROLE</name>
<sequence length="417" mass="46237">MSLRLCLVACLLAVALASKDSLKPSQWLNPSELENMPSLNEITWERLENTPLQRGAQMVDQIYHVAHIKHDLTPNFVPSASNIPVRIVKANGKSVEAKLNNYVEKARALPGFGDDEVTIVLTGLPQTTPTIKKAMRKLEQAYMQRYNLQEQQKSSQTQEQRQQKYKDYDYTSSEESADEWKSARTNSGDLIIIDLGATLTSFKRYAMLDVATTGEMIGHTLVELVKDADVPQQIIHLIGQGIAAHVAGAAGNEFTSHTGQKLRRITGLDPAKILAKRPDTLIGLSRGDAEFVDAIHTSTYGMGTPVRSGDVDFYPNGPNQGVPGAKNVIEAVVRATRYFAESVRPGYERNFPAVPANSLKQYKNNNGFGKRAYMGIEADFDLEGDYILEVNEKSPFGQRTAAQKQNYYHGVHQQLNL</sequence>
<dbReference type="GO" id="GO:0017171">
    <property type="term" value="F:serine hydrolase activity"/>
    <property type="evidence" value="ECO:0007669"/>
    <property type="project" value="TreeGrafter"/>
</dbReference>
<gene>
    <name evidence="10" type="primary">LOC115627425</name>
</gene>
<keyword evidence="3" id="KW-0964">Secreted</keyword>
<evidence type="ECO:0000256" key="3">
    <source>
        <dbReference type="ARBA" id="ARBA00022525"/>
    </source>
</evidence>
<feature type="region of interest" description="Disordered" evidence="6">
    <location>
        <begin position="149"/>
        <end position="181"/>
    </location>
</feature>
<evidence type="ECO:0000256" key="1">
    <source>
        <dbReference type="ARBA" id="ARBA00004613"/>
    </source>
</evidence>
<dbReference type="CTD" id="32339"/>
<dbReference type="GO" id="GO:0016042">
    <property type="term" value="P:lipid catabolic process"/>
    <property type="evidence" value="ECO:0007669"/>
    <property type="project" value="TreeGrafter"/>
</dbReference>
<organism evidence="9 10">
    <name type="scientific">Drosophila lebanonensis</name>
    <name type="common">Fruit fly</name>
    <name type="synonym">Scaptodrosophila lebanonensis</name>
    <dbReference type="NCBI Taxonomy" id="7225"/>
    <lineage>
        <taxon>Eukaryota</taxon>
        <taxon>Metazoa</taxon>
        <taxon>Ecdysozoa</taxon>
        <taxon>Arthropoda</taxon>
        <taxon>Hexapoda</taxon>
        <taxon>Insecta</taxon>
        <taxon>Pterygota</taxon>
        <taxon>Neoptera</taxon>
        <taxon>Endopterygota</taxon>
        <taxon>Diptera</taxon>
        <taxon>Brachycera</taxon>
        <taxon>Muscomorpha</taxon>
        <taxon>Ephydroidea</taxon>
        <taxon>Drosophilidae</taxon>
        <taxon>Scaptodrosophila</taxon>
    </lineage>
</organism>